<dbReference type="STRING" id="269670.SAMN02982927_00791"/>
<evidence type="ECO:0000313" key="3">
    <source>
        <dbReference type="EMBL" id="SFG14922.1"/>
    </source>
</evidence>
<dbReference type="Pfam" id="PF01408">
    <property type="entry name" value="GFO_IDH_MocA"/>
    <property type="match status" value="1"/>
</dbReference>
<dbReference type="GO" id="GO:0000166">
    <property type="term" value="F:nucleotide binding"/>
    <property type="evidence" value="ECO:0007669"/>
    <property type="project" value="InterPro"/>
</dbReference>
<evidence type="ECO:0000259" key="2">
    <source>
        <dbReference type="Pfam" id="PF22725"/>
    </source>
</evidence>
<dbReference type="InterPro" id="IPR000683">
    <property type="entry name" value="Gfo/Idh/MocA-like_OxRdtase_N"/>
</dbReference>
<dbReference type="SUPFAM" id="SSF51735">
    <property type="entry name" value="NAD(P)-binding Rossmann-fold domains"/>
    <property type="match status" value="1"/>
</dbReference>
<protein>
    <submittedName>
        <fullName evidence="3">Predicted dehydrogenase</fullName>
    </submittedName>
</protein>
<dbReference type="Pfam" id="PF22725">
    <property type="entry name" value="GFO_IDH_MocA_C3"/>
    <property type="match status" value="1"/>
</dbReference>
<gene>
    <name evidence="3" type="ORF">SAMN02982927_00791</name>
</gene>
<dbReference type="InterPro" id="IPR036291">
    <property type="entry name" value="NAD(P)-bd_dom_sf"/>
</dbReference>
<dbReference type="Gene3D" id="3.40.50.720">
    <property type="entry name" value="NAD(P)-binding Rossmann-like Domain"/>
    <property type="match status" value="1"/>
</dbReference>
<reference evidence="4" key="1">
    <citation type="submission" date="2016-10" db="EMBL/GenBank/DDBJ databases">
        <authorList>
            <person name="Varghese N."/>
            <person name="Submissions S."/>
        </authorList>
    </citation>
    <scope>NUCLEOTIDE SEQUENCE [LARGE SCALE GENOMIC DNA]</scope>
    <source>
        <strain evidence="4">ATCC 700379</strain>
    </source>
</reference>
<dbReference type="AlphaFoldDB" id="A0A1I2PFI8"/>
<name>A0A1I2PFI8_9BACL</name>
<dbReference type="RefSeq" id="WP_093670288.1">
    <property type="nucleotide sequence ID" value="NZ_FOOY01000005.1"/>
</dbReference>
<dbReference type="Gene3D" id="3.30.360.10">
    <property type="entry name" value="Dihydrodipicolinate Reductase, domain 2"/>
    <property type="match status" value="1"/>
</dbReference>
<dbReference type="PANTHER" id="PTHR43054">
    <property type="match status" value="1"/>
</dbReference>
<evidence type="ECO:0000313" key="4">
    <source>
        <dbReference type="Proteomes" id="UP000198752"/>
    </source>
</evidence>
<feature type="domain" description="Gfo/Idh/MocA-like oxidoreductase N-terminal" evidence="1">
    <location>
        <begin position="2"/>
        <end position="116"/>
    </location>
</feature>
<dbReference type="PANTHER" id="PTHR43054:SF1">
    <property type="entry name" value="SCYLLO-INOSITOL 2-DEHYDROGENASE (NADP(+)) IOLU"/>
    <property type="match status" value="1"/>
</dbReference>
<dbReference type="EMBL" id="FOOY01000005">
    <property type="protein sequence ID" value="SFG14922.1"/>
    <property type="molecule type" value="Genomic_DNA"/>
</dbReference>
<dbReference type="SUPFAM" id="SSF55347">
    <property type="entry name" value="Glyceraldehyde-3-phosphate dehydrogenase-like, C-terminal domain"/>
    <property type="match status" value="1"/>
</dbReference>
<organism evidence="3 4">
    <name type="scientific">Sporolactobacillus nakayamae</name>
    <dbReference type="NCBI Taxonomy" id="269670"/>
    <lineage>
        <taxon>Bacteria</taxon>
        <taxon>Bacillati</taxon>
        <taxon>Bacillota</taxon>
        <taxon>Bacilli</taxon>
        <taxon>Bacillales</taxon>
        <taxon>Sporolactobacillaceae</taxon>
        <taxon>Sporolactobacillus</taxon>
    </lineage>
</organism>
<sequence>MKLATIGTSKITQQFLKSVKKTGKFDYIGAYSRTKEKARQFSEEYGGTLWFSSLEELAGSKEVDVVYCASPNGLHFKQVLILLQGGKHVICEKPIFATIKEFDTAVKVADEHHAYLFEAIRNIQTPVFKKLKQELPRAGQLRSAELKLIQYSSRYDKFLEGEITNIFSPKFAAGALQDIGVYPTYVAIALFGEPEQAVYYPVKLSNGIDGSGTLVFTYPGFVCTILCSKIAHSDAPSEIHGEKGTFRINNSSDIARLEWIDAHEKVVHPIAEHFEEDDKIYEISNFADILEQDDKAEYLRLRALSRLVVKTMEMARVRSGILFPNDHE</sequence>
<accession>A0A1I2PFI8</accession>
<proteinExistence type="predicted"/>
<feature type="domain" description="GFO/IDH/MocA-like oxidoreductase" evidence="2">
    <location>
        <begin position="157"/>
        <end position="247"/>
    </location>
</feature>
<dbReference type="OrthoDB" id="9815825at2"/>
<dbReference type="Proteomes" id="UP000198752">
    <property type="component" value="Unassembled WGS sequence"/>
</dbReference>
<dbReference type="InterPro" id="IPR055170">
    <property type="entry name" value="GFO_IDH_MocA-like_dom"/>
</dbReference>
<keyword evidence="4" id="KW-1185">Reference proteome</keyword>
<evidence type="ECO:0000259" key="1">
    <source>
        <dbReference type="Pfam" id="PF01408"/>
    </source>
</evidence>